<keyword evidence="4" id="KW-0479">Metal-binding</keyword>
<proteinExistence type="inferred from homology"/>
<keyword evidence="5" id="KW-0732">Signal</keyword>
<dbReference type="Gene3D" id="3.30.1380.10">
    <property type="match status" value="1"/>
</dbReference>
<evidence type="ECO:0000256" key="2">
    <source>
        <dbReference type="ARBA" id="ARBA00004776"/>
    </source>
</evidence>
<dbReference type="GO" id="GO:0071555">
    <property type="term" value="P:cell wall organization"/>
    <property type="evidence" value="ECO:0007669"/>
    <property type="project" value="UniProtKB-KW"/>
</dbReference>
<feature type="compositionally biased region" description="Basic and acidic residues" evidence="12">
    <location>
        <begin position="428"/>
        <end position="452"/>
    </location>
</feature>
<evidence type="ECO:0000256" key="8">
    <source>
        <dbReference type="ARBA" id="ARBA00023049"/>
    </source>
</evidence>
<feature type="compositionally biased region" description="Acidic residues" evidence="12">
    <location>
        <begin position="401"/>
        <end position="418"/>
    </location>
</feature>
<gene>
    <name evidence="13" type="ORF">BBC0122_006080</name>
</gene>
<keyword evidence="6" id="KW-0378">Hydrolase</keyword>
<dbReference type="Pfam" id="PF05951">
    <property type="entry name" value="Peptidase_M15_2"/>
    <property type="match status" value="1"/>
</dbReference>
<keyword evidence="9" id="KW-0961">Cell wall biogenesis/degradation</keyword>
<evidence type="ECO:0000256" key="7">
    <source>
        <dbReference type="ARBA" id="ARBA00022833"/>
    </source>
</evidence>
<evidence type="ECO:0000256" key="11">
    <source>
        <dbReference type="ARBA" id="ARBA00093666"/>
    </source>
</evidence>
<dbReference type="InterPro" id="IPR010275">
    <property type="entry name" value="MepK"/>
</dbReference>
<dbReference type="GO" id="GO:0008237">
    <property type="term" value="F:metallopeptidase activity"/>
    <property type="evidence" value="ECO:0007669"/>
    <property type="project" value="UniProtKB-KW"/>
</dbReference>
<dbReference type="GO" id="GO:0046872">
    <property type="term" value="F:metal ion binding"/>
    <property type="evidence" value="ECO:0007669"/>
    <property type="project" value="UniProtKB-KW"/>
</dbReference>
<dbReference type="PANTHER" id="PTHR37425">
    <property type="match status" value="1"/>
</dbReference>
<keyword evidence="3" id="KW-0645">Protease</keyword>
<protein>
    <recommendedName>
        <fullName evidence="11">Murein endopeptidase K</fullName>
    </recommendedName>
</protein>
<evidence type="ECO:0000313" key="13">
    <source>
        <dbReference type="EMBL" id="AQT46737.1"/>
    </source>
</evidence>
<keyword evidence="7" id="KW-0862">Zinc</keyword>
<name>A0A1U9MFK9_9HYPH</name>
<dbReference type="OrthoDB" id="9782994at2"/>
<evidence type="ECO:0000256" key="10">
    <source>
        <dbReference type="ARBA" id="ARBA00093448"/>
    </source>
</evidence>
<dbReference type="SUPFAM" id="SSF55166">
    <property type="entry name" value="Hedgehog/DD-peptidase"/>
    <property type="match status" value="1"/>
</dbReference>
<evidence type="ECO:0000256" key="6">
    <source>
        <dbReference type="ARBA" id="ARBA00022801"/>
    </source>
</evidence>
<comment type="cofactor">
    <cofactor evidence="1">
        <name>Zn(2+)</name>
        <dbReference type="ChEBI" id="CHEBI:29105"/>
    </cofactor>
</comment>
<dbReference type="EMBL" id="CP015625">
    <property type="protein sequence ID" value="AQT46737.1"/>
    <property type="molecule type" value="Genomic_DNA"/>
</dbReference>
<comment type="similarity">
    <text evidence="10">Belongs to the peptidase M15 family.</text>
</comment>
<dbReference type="STRING" id="1686310.BBC0244_006230"/>
<dbReference type="Proteomes" id="UP000189632">
    <property type="component" value="Chromosome"/>
</dbReference>
<evidence type="ECO:0000256" key="5">
    <source>
        <dbReference type="ARBA" id="ARBA00022729"/>
    </source>
</evidence>
<organism evidence="13 14">
    <name type="scientific">Bartonella choladocola</name>
    <dbReference type="NCBI Taxonomy" id="2750995"/>
    <lineage>
        <taxon>Bacteria</taxon>
        <taxon>Pseudomonadati</taxon>
        <taxon>Pseudomonadota</taxon>
        <taxon>Alphaproteobacteria</taxon>
        <taxon>Hyphomicrobiales</taxon>
        <taxon>Bartonellaceae</taxon>
        <taxon>Bartonella</taxon>
    </lineage>
</organism>
<dbReference type="KEGG" id="bapi:BBC0122_006080"/>
<evidence type="ECO:0000256" key="1">
    <source>
        <dbReference type="ARBA" id="ARBA00001947"/>
    </source>
</evidence>
<keyword evidence="14" id="KW-1185">Reference proteome</keyword>
<evidence type="ECO:0000313" key="14">
    <source>
        <dbReference type="Proteomes" id="UP000189632"/>
    </source>
</evidence>
<dbReference type="CDD" id="cd14844">
    <property type="entry name" value="Zn-DD-carboxypeptidase_like"/>
    <property type="match status" value="1"/>
</dbReference>
<dbReference type="PANTHER" id="PTHR37425:SF1">
    <property type="entry name" value="OUTER MEMBRANE PROTEIN"/>
    <property type="match status" value="1"/>
</dbReference>
<dbReference type="RefSeq" id="WP_077991208.1">
    <property type="nucleotide sequence ID" value="NZ_CAXUOT020000001.1"/>
</dbReference>
<keyword evidence="8" id="KW-0482">Metalloprotease</keyword>
<evidence type="ECO:0000256" key="3">
    <source>
        <dbReference type="ARBA" id="ARBA00022670"/>
    </source>
</evidence>
<dbReference type="InterPro" id="IPR009045">
    <property type="entry name" value="Zn_M74/Hedgehog-like"/>
</dbReference>
<feature type="region of interest" description="Disordered" evidence="12">
    <location>
        <begin position="256"/>
        <end position="341"/>
    </location>
</feature>
<evidence type="ECO:0000256" key="4">
    <source>
        <dbReference type="ARBA" id="ARBA00022723"/>
    </source>
</evidence>
<dbReference type="GO" id="GO:0006508">
    <property type="term" value="P:proteolysis"/>
    <property type="evidence" value="ECO:0007669"/>
    <property type="project" value="UniProtKB-KW"/>
</dbReference>
<evidence type="ECO:0000256" key="9">
    <source>
        <dbReference type="ARBA" id="ARBA00023316"/>
    </source>
</evidence>
<comment type="pathway">
    <text evidence="2">Cell wall biogenesis; cell wall polysaccharide biosynthesis.</text>
</comment>
<sequence>MVVDGLRKSFWRFRSLSLALLAMATTLSFLLTPLAAKAETRSLKLYYVHTGEKAEIVFKRDGKYDQAGLKRLNVFLRDWRRNEPTNMDPRLFDLIWSVYRNSGSREYINVVSAYRSPATNNMLRSRSPDSGVAKNSQHTLGHAMDFYLPDVNLAKLRAIGLKQQVGGVGYYPRSGSPFVHMDVGNVRHWPRMSRSELMALFPDGKTMYIPSDGKPLAGYDQAKAEWLARRGAPVVYASATTSTQKRGFFSSLFGRKNSDEQVPSQPSRVQPKAPAVVEEPQTTVVSLPKKDAPLPESSPLRANGSKPAPDEEENTSSAPVMAYANVPVPTFKPDDGDDEEEGAVKVANIPLPEARPLRQDEADKVALAIANNGAGSGKSTDNVPGDDLTALIEANEIIAVPDDDYEEDADYADADEAQSPDKTTVAELKTEKAAETPKTAPKVDRPDKDDLKDIIAENRAPIAVKDDNNTVAPDEELRKVPNVVFVSGLEKKQEVSRVAELRGRAIDFHAVARINDTY</sequence>
<reference evidence="13 14" key="1">
    <citation type="submission" date="2016-11" db="EMBL/GenBank/DDBJ databases">
        <title>Comparative genomics of Bartonella apis.</title>
        <authorList>
            <person name="Engel P."/>
        </authorList>
    </citation>
    <scope>NUCLEOTIDE SEQUENCE [LARGE SCALE GENOMIC DNA]</scope>
    <source>
        <strain evidence="13 14">BBC0122</strain>
    </source>
</reference>
<evidence type="ECO:0000256" key="12">
    <source>
        <dbReference type="SAM" id="MobiDB-lite"/>
    </source>
</evidence>
<dbReference type="AlphaFoldDB" id="A0A1U9MFK9"/>
<feature type="region of interest" description="Disordered" evidence="12">
    <location>
        <begin position="399"/>
        <end position="452"/>
    </location>
</feature>
<accession>A0A1U9MFK9</accession>